<comment type="caution">
    <text evidence="1">The sequence shown here is derived from an EMBL/GenBank/DDBJ whole genome shotgun (WGS) entry which is preliminary data.</text>
</comment>
<evidence type="ECO:0000313" key="1">
    <source>
        <dbReference type="EMBL" id="HIY66545.1"/>
    </source>
</evidence>
<reference evidence="1" key="2">
    <citation type="submission" date="2021-04" db="EMBL/GenBank/DDBJ databases">
        <authorList>
            <person name="Gilroy R."/>
        </authorList>
    </citation>
    <scope>NUCLEOTIDE SEQUENCE</scope>
    <source>
        <strain evidence="1">ChiGjej1B1-98</strain>
    </source>
</reference>
<sequence>MTANSAAGGTMPTFDINRKISGTAVYRASVEAATYRQEGDYFVFYADASRTKKVLTAAVAAITTIDTVTENR</sequence>
<accession>A0A9D2CAL3</accession>
<proteinExistence type="predicted"/>
<protein>
    <submittedName>
        <fullName evidence="1">Uncharacterized protein</fullName>
    </submittedName>
</protein>
<organism evidence="1 2">
    <name type="scientific">Candidatus Agrococcus pullicola</name>
    <dbReference type="NCBI Taxonomy" id="2838429"/>
    <lineage>
        <taxon>Bacteria</taxon>
        <taxon>Bacillati</taxon>
        <taxon>Actinomycetota</taxon>
        <taxon>Actinomycetes</taxon>
        <taxon>Micrococcales</taxon>
        <taxon>Microbacteriaceae</taxon>
        <taxon>Agrococcus</taxon>
    </lineage>
</organism>
<reference evidence="1" key="1">
    <citation type="journal article" date="2021" name="PeerJ">
        <title>Extensive microbial diversity within the chicken gut microbiome revealed by metagenomics and culture.</title>
        <authorList>
            <person name="Gilroy R."/>
            <person name="Ravi A."/>
            <person name="Getino M."/>
            <person name="Pursley I."/>
            <person name="Horton D.L."/>
            <person name="Alikhan N.F."/>
            <person name="Baker D."/>
            <person name="Gharbi K."/>
            <person name="Hall N."/>
            <person name="Watson M."/>
            <person name="Adriaenssens E.M."/>
            <person name="Foster-Nyarko E."/>
            <person name="Jarju S."/>
            <person name="Secka A."/>
            <person name="Antonio M."/>
            <person name="Oren A."/>
            <person name="Chaudhuri R.R."/>
            <person name="La Ragione R."/>
            <person name="Hildebrand F."/>
            <person name="Pallen M.J."/>
        </authorList>
    </citation>
    <scope>NUCLEOTIDE SEQUENCE</scope>
    <source>
        <strain evidence="1">ChiGjej1B1-98</strain>
    </source>
</reference>
<name>A0A9D2CAL3_9MICO</name>
<gene>
    <name evidence="1" type="ORF">H9830_09740</name>
</gene>
<dbReference type="Proteomes" id="UP000824005">
    <property type="component" value="Unassembled WGS sequence"/>
</dbReference>
<evidence type="ECO:0000313" key="2">
    <source>
        <dbReference type="Proteomes" id="UP000824005"/>
    </source>
</evidence>
<dbReference type="EMBL" id="DXDC01000296">
    <property type="protein sequence ID" value="HIY66545.1"/>
    <property type="molecule type" value="Genomic_DNA"/>
</dbReference>
<dbReference type="AlphaFoldDB" id="A0A9D2CAL3"/>